<dbReference type="EMBL" id="QZEI01000125">
    <property type="protein sequence ID" value="RLV57876.1"/>
    <property type="molecule type" value="Genomic_DNA"/>
</dbReference>
<keyword evidence="2" id="KW-1185">Reference proteome</keyword>
<gene>
    <name evidence="1" type="ORF">D5018_20225</name>
</gene>
<reference evidence="1 2" key="1">
    <citation type="submission" date="2018-09" db="EMBL/GenBank/DDBJ databases">
        <title>Phylogeny of the Shewanellaceae, and recommendation for two new genera, Pseudoshewanella and Parashewanella.</title>
        <authorList>
            <person name="Wang G."/>
        </authorList>
    </citation>
    <scope>NUCLEOTIDE SEQUENCE [LARGE SCALE GENOMIC DNA]</scope>
    <source>
        <strain evidence="1 2">C51</strain>
    </source>
</reference>
<dbReference type="AlphaFoldDB" id="A0A3L8PR86"/>
<comment type="caution">
    <text evidence="1">The sequence shown here is derived from an EMBL/GenBank/DDBJ whole genome shotgun (WGS) entry which is preliminary data.</text>
</comment>
<accession>A0A3L8PR86</accession>
<evidence type="ECO:0000313" key="1">
    <source>
        <dbReference type="EMBL" id="RLV57876.1"/>
    </source>
</evidence>
<dbReference type="Proteomes" id="UP000281474">
    <property type="component" value="Unassembled WGS sequence"/>
</dbReference>
<sequence>MIQLSKKHMALNPSIPANDNQPRCFQAELITNTVEVHKMKIFGFDIKRPEYLAEGMCLSVGSIICCFFQPQICTAIAGATGLLACTSFEKSINVPESQIIERHKKVNIE</sequence>
<protein>
    <submittedName>
        <fullName evidence="1">Uncharacterized protein</fullName>
    </submittedName>
</protein>
<evidence type="ECO:0000313" key="2">
    <source>
        <dbReference type="Proteomes" id="UP000281474"/>
    </source>
</evidence>
<organism evidence="1 2">
    <name type="scientific">Parashewanella curva</name>
    <dbReference type="NCBI Taxonomy" id="2338552"/>
    <lineage>
        <taxon>Bacteria</taxon>
        <taxon>Pseudomonadati</taxon>
        <taxon>Pseudomonadota</taxon>
        <taxon>Gammaproteobacteria</taxon>
        <taxon>Alteromonadales</taxon>
        <taxon>Shewanellaceae</taxon>
        <taxon>Parashewanella</taxon>
    </lineage>
</organism>
<proteinExistence type="predicted"/>
<name>A0A3L8PR86_9GAMM</name>